<evidence type="ECO:0000313" key="9">
    <source>
        <dbReference type="EMBL" id="SCM75845.1"/>
    </source>
</evidence>
<feature type="binding site" evidence="4">
    <location>
        <position position="803"/>
    </location>
    <ligand>
        <name>Mg(2+)</name>
        <dbReference type="ChEBI" id="CHEBI:18420"/>
    </ligand>
</feature>
<dbReference type="InterPro" id="IPR005196">
    <property type="entry name" value="Glyco_hydro_65_N"/>
</dbReference>
<dbReference type="InterPro" id="IPR023198">
    <property type="entry name" value="PGP-like_dom2"/>
</dbReference>
<dbReference type="Pfam" id="PF03633">
    <property type="entry name" value="Glyco_hydro_65C"/>
    <property type="match status" value="1"/>
</dbReference>
<dbReference type="PANTHER" id="PTHR11051">
    <property type="entry name" value="GLYCOSYL HYDROLASE-RELATED"/>
    <property type="match status" value="1"/>
</dbReference>
<feature type="binding site" evidence="3">
    <location>
        <position position="846"/>
    </location>
    <ligand>
        <name>substrate</name>
    </ligand>
</feature>
<dbReference type="SUPFAM" id="SSF56784">
    <property type="entry name" value="HAD-like"/>
    <property type="match status" value="1"/>
</dbReference>
<feature type="binding site" evidence="3">
    <location>
        <begin position="803"/>
        <end position="805"/>
    </location>
    <ligand>
        <name>substrate</name>
    </ligand>
</feature>
<keyword evidence="4" id="KW-0460">Magnesium</keyword>
<gene>
    <name evidence="9" type="ORF">KL86PLE_30292</name>
</gene>
<feature type="site" description="Important for catalytic activity and assists the phosphoryl transfer reaction to Asp8 by balancing charge and orienting the reacting groups" evidence="5">
    <location>
        <position position="939"/>
    </location>
</feature>
<accession>A0A212LE87</accession>
<feature type="binding site" evidence="3">
    <location>
        <begin position="908"/>
        <end position="912"/>
    </location>
    <ligand>
        <name>substrate</name>
    </ligand>
</feature>
<dbReference type="InterPro" id="IPR037018">
    <property type="entry name" value="GH65_N"/>
</dbReference>
<dbReference type="InterPro" id="IPR006439">
    <property type="entry name" value="HAD-SF_hydro_IA"/>
</dbReference>
<feature type="active site" description="Nucleophile" evidence="2">
    <location>
        <position position="803"/>
    </location>
</feature>
<dbReference type="InterPro" id="IPR011013">
    <property type="entry name" value="Gal_mutarotase_sf_dom"/>
</dbReference>
<protein>
    <submittedName>
        <fullName evidence="9">Beta-phosphoglucomutase</fullName>
    </submittedName>
</protein>
<dbReference type="InterPro" id="IPR008928">
    <property type="entry name" value="6-hairpin_glycosidase_sf"/>
</dbReference>
<dbReference type="SFLD" id="SFLDG01129">
    <property type="entry name" value="C1.5:_HAD__Beta-PGM__Phosphata"/>
    <property type="match status" value="1"/>
</dbReference>
<proteinExistence type="inferred from homology"/>
<dbReference type="Gene3D" id="1.50.10.10">
    <property type="match status" value="1"/>
</dbReference>
<feature type="binding site" evidence="3">
    <location>
        <position position="939"/>
    </location>
    <ligand>
        <name>substrate</name>
    </ligand>
</feature>
<dbReference type="InterPro" id="IPR010972">
    <property type="entry name" value="Beta-PGM"/>
</dbReference>
<feature type="active site" description="Proton donor/acceptor" evidence="2">
    <location>
        <position position="805"/>
    </location>
</feature>
<dbReference type="EMBL" id="FMJD01000007">
    <property type="protein sequence ID" value="SCM75845.1"/>
    <property type="molecule type" value="Genomic_DNA"/>
</dbReference>
<dbReference type="CDD" id="cd02598">
    <property type="entry name" value="HAD_BPGM"/>
    <property type="match status" value="1"/>
</dbReference>
<dbReference type="SFLD" id="SFLDG01135">
    <property type="entry name" value="C1.5.6:_HAD__Beta-PGM__Phospha"/>
    <property type="match status" value="1"/>
</dbReference>
<comment type="cofactor">
    <cofactor evidence="4">
        <name>Mg(2+)</name>
        <dbReference type="ChEBI" id="CHEBI:18420"/>
    </cofactor>
    <text evidence="4">Binds 2 magnesium ions per subunit.</text>
</comment>
<dbReference type="Gene3D" id="1.10.150.240">
    <property type="entry name" value="Putative phosphatase, domain 2"/>
    <property type="match status" value="1"/>
</dbReference>
<dbReference type="InterPro" id="IPR036412">
    <property type="entry name" value="HAD-like_sf"/>
</dbReference>
<dbReference type="InterPro" id="IPR005194">
    <property type="entry name" value="Glyco_hydro_65_C"/>
</dbReference>
<evidence type="ECO:0000259" key="8">
    <source>
        <dbReference type="Pfam" id="PF03636"/>
    </source>
</evidence>
<dbReference type="NCBIfam" id="TIGR01990">
    <property type="entry name" value="bPGM"/>
    <property type="match status" value="1"/>
</dbReference>
<dbReference type="NCBIfam" id="TIGR02009">
    <property type="entry name" value="PGMB-YQAB-SF"/>
    <property type="match status" value="1"/>
</dbReference>
<feature type="domain" description="Glycoside hydrolase family 65 central catalytic" evidence="6">
    <location>
        <begin position="347"/>
        <end position="707"/>
    </location>
</feature>
<reference evidence="9" key="1">
    <citation type="submission" date="2016-08" db="EMBL/GenBank/DDBJ databases">
        <authorList>
            <person name="Seilhamer J.J."/>
        </authorList>
    </citation>
    <scope>NUCLEOTIDE SEQUENCE</scope>
    <source>
        <strain evidence="9">86</strain>
    </source>
</reference>
<dbReference type="InterPro" id="IPR005195">
    <property type="entry name" value="Glyco_hydro_65_M"/>
</dbReference>
<evidence type="ECO:0000256" key="5">
    <source>
        <dbReference type="PIRSR" id="PIRSR610972-4"/>
    </source>
</evidence>
<dbReference type="Pfam" id="PF03632">
    <property type="entry name" value="Glyco_hydro_65m"/>
    <property type="match status" value="1"/>
</dbReference>
<feature type="domain" description="Glycoside hydrolase family 65 C-terminal" evidence="7">
    <location>
        <begin position="716"/>
        <end position="777"/>
    </location>
</feature>
<comment type="similarity">
    <text evidence="1">Belongs to the HAD-like hydrolase superfamily. CbbY/CbbZ/Gph/YieH family.</text>
</comment>
<evidence type="ECO:0000256" key="2">
    <source>
        <dbReference type="PIRSR" id="PIRSR610972-1"/>
    </source>
</evidence>
<dbReference type="GO" id="GO:0000287">
    <property type="term" value="F:magnesium ion binding"/>
    <property type="evidence" value="ECO:0007669"/>
    <property type="project" value="InterPro"/>
</dbReference>
<dbReference type="PANTHER" id="PTHR11051:SF8">
    <property type="entry name" value="PROTEIN-GLUCOSYLGALACTOSYLHYDROXYLYSINE GLUCOSIDASE"/>
    <property type="match status" value="1"/>
</dbReference>
<dbReference type="SUPFAM" id="SSF48208">
    <property type="entry name" value="Six-hairpin glycosidases"/>
    <property type="match status" value="1"/>
</dbReference>
<dbReference type="NCBIfam" id="TIGR01509">
    <property type="entry name" value="HAD-SF-IA-v3"/>
    <property type="match status" value="1"/>
</dbReference>
<evidence type="ECO:0000256" key="1">
    <source>
        <dbReference type="ARBA" id="ARBA00006171"/>
    </source>
</evidence>
<dbReference type="InterPro" id="IPR012341">
    <property type="entry name" value="6hp_glycosidase-like_sf"/>
</dbReference>
<evidence type="ECO:0000259" key="6">
    <source>
        <dbReference type="Pfam" id="PF03632"/>
    </source>
</evidence>
<feature type="site" description="Important for catalytic activity and assists the phosphoryl transfer reaction to Asp8 by balancing charge and orienting the reacting groups" evidence="5">
    <location>
        <position position="908"/>
    </location>
</feature>
<evidence type="ECO:0000256" key="3">
    <source>
        <dbReference type="PIRSR" id="PIRSR610972-2"/>
    </source>
</evidence>
<feature type="binding site" evidence="4">
    <location>
        <position position="805"/>
    </location>
    <ligand>
        <name>Mg(2+)</name>
        <dbReference type="ChEBI" id="CHEBI:18420"/>
    </ligand>
</feature>
<evidence type="ECO:0000256" key="4">
    <source>
        <dbReference type="PIRSR" id="PIRSR610972-3"/>
    </source>
</evidence>
<dbReference type="Pfam" id="PF00702">
    <property type="entry name" value="Hydrolase"/>
    <property type="match status" value="1"/>
</dbReference>
<dbReference type="GO" id="GO:0030246">
    <property type="term" value="F:carbohydrate binding"/>
    <property type="evidence" value="ECO:0007669"/>
    <property type="project" value="InterPro"/>
</dbReference>
<feature type="binding site" evidence="3">
    <location>
        <begin position="838"/>
        <end position="843"/>
    </location>
    <ligand>
        <name>substrate</name>
    </ligand>
</feature>
<dbReference type="GO" id="GO:0016757">
    <property type="term" value="F:glycosyltransferase activity"/>
    <property type="evidence" value="ECO:0007669"/>
    <property type="project" value="UniProtKB-ARBA"/>
</dbReference>
<dbReference type="GO" id="GO:0008801">
    <property type="term" value="F:beta-phosphoglucomutase activity"/>
    <property type="evidence" value="ECO:0007669"/>
    <property type="project" value="InterPro"/>
</dbReference>
<feature type="domain" description="Glycoside hydrolase family 65 N-terminal" evidence="8">
    <location>
        <begin position="30"/>
        <end position="290"/>
    </location>
</feature>
<feature type="binding site" evidence="3">
    <location>
        <position position="819"/>
    </location>
    <ligand>
        <name>substrate</name>
    </ligand>
</feature>
<dbReference type="InterPro" id="IPR010976">
    <property type="entry name" value="B-phosphoglucomutase_hydrolase"/>
</dbReference>
<name>A0A212LE87_9HYPH</name>
<dbReference type="Gene3D" id="2.70.98.40">
    <property type="entry name" value="Glycoside hydrolase, family 65, N-terminal domain"/>
    <property type="match status" value="1"/>
</dbReference>
<dbReference type="Pfam" id="PF03636">
    <property type="entry name" value="Glyco_hydro_65N"/>
    <property type="match status" value="1"/>
</dbReference>
<keyword evidence="4" id="KW-0479">Metal-binding</keyword>
<dbReference type="SFLD" id="SFLDS00003">
    <property type="entry name" value="Haloacid_Dehalogenase"/>
    <property type="match status" value="1"/>
</dbReference>
<dbReference type="Gene3D" id="2.60.420.10">
    <property type="entry name" value="Maltose phosphorylase, domain 3"/>
    <property type="match status" value="1"/>
</dbReference>
<feature type="binding site" evidence="4">
    <location>
        <position position="963"/>
    </location>
    <ligand>
        <name>Mg(2+)</name>
        <dbReference type="ChEBI" id="CHEBI:18420"/>
    </ligand>
</feature>
<dbReference type="GO" id="GO:0005975">
    <property type="term" value="P:carbohydrate metabolic process"/>
    <property type="evidence" value="ECO:0007669"/>
    <property type="project" value="InterPro"/>
</dbReference>
<evidence type="ECO:0000259" key="7">
    <source>
        <dbReference type="Pfam" id="PF03633"/>
    </source>
</evidence>
<dbReference type="AlphaFoldDB" id="A0A212LE87"/>
<dbReference type="GO" id="GO:0004553">
    <property type="term" value="F:hydrolase activity, hydrolyzing O-glycosyl compounds"/>
    <property type="evidence" value="ECO:0007669"/>
    <property type="project" value="TreeGrafter"/>
</dbReference>
<dbReference type="InterPro" id="IPR023214">
    <property type="entry name" value="HAD_sf"/>
</dbReference>
<dbReference type="Gene3D" id="3.40.50.1000">
    <property type="entry name" value="HAD superfamily/HAD-like"/>
    <property type="match status" value="1"/>
</dbReference>
<sequence>MRALSKETEVSATLSQTLSSLPTDPWRLVETRWEAGANLLRETLFALGNGHIGTRGSHDEAWLGDSDASMEGTYVNGFYDTEAIRYPENAYGFARLNEFMLNLPNAKGVEIAIDGERFNLASGVILAYERSLDFREGVLVRSVEWKSPSGRRVRIVSKRLVSLSHGAILAQSVTVTPLDADAGIEFVASIDSAVRGGEESFDPRLGSGASARSLSTVEPVVVPGRSALVSRTRNSGLTLRIETLAGLVGGEAADSAASEQDGVLAQRFRVTAGAGEAVTLEKMTAIVTSRDAPASELADRAAEALQAARAVGFEGLAGEQRARLAAFWEKADIEIEGDDALSQGLHFNLYHLFQSIGRDGRTNIAAKGLTGEGYEGHSFWDTEIYVLPVFLRTLPELARALLSHRIGYLDKARARARDLGHVRGALYPWRTITGEECSAYFPAGTAQYHINADIAFAIEQYVEATGDLSLLTDGAAELVFETARIWADLAHPVDGSYHIDEVTGPDEYTALVNNNFYTNVMAKTHLAFAVEVAGWMGREKPEAFAALSERLGLADDEVGHWSEVSDRLRLPYDAARGIHAQDDAFLARKVWDFAGTPADNYPLLLHYHPLVIYRHQVCKQADVVLALFLRGDLFPKAVKRRDFDYYEAITTHDSSLSTCIHSIVASEVGLHERAYEFFMDTARMDIDNTHGNTFHGVHTAAMGGTWMSLVHGFAGLRARKGQLHFAPSLPKGWSRYRFRLVDHGRTLEVAVSADGAEFRLVEGDAIRLFHRGEPIDLSAAEPVRSVPLPRPFERKSFKAVVFDLDGVITDTARFHHLAWKRLADTLNIGFDDELAESLKGIDRRMSLKMILDKGGVTLAPPEFDRLADMKNVWYKELIGTMTRDDLLPGALETLEAVRAAGLRVGLASVSQNAPAILERLGIADLFDAVVDAKLLKRGKPDPEIFLKAASQLGAAPADCLGVEDAVAGVASIKGAGMAALGIGRPSVLAEADAVIAGLDDFVLADYLA</sequence>
<dbReference type="SUPFAM" id="SSF74650">
    <property type="entry name" value="Galactose mutarotase-like"/>
    <property type="match status" value="1"/>
</dbReference>
<feature type="binding site" evidence="3">
    <location>
        <position position="870"/>
    </location>
    <ligand>
        <name>substrate</name>
    </ligand>
</feature>
<organism evidence="9">
    <name type="scientific">uncultured Pleomorphomonas sp</name>
    <dbReference type="NCBI Taxonomy" id="442121"/>
    <lineage>
        <taxon>Bacteria</taxon>
        <taxon>Pseudomonadati</taxon>
        <taxon>Pseudomonadota</taxon>
        <taxon>Alphaproteobacteria</taxon>
        <taxon>Hyphomicrobiales</taxon>
        <taxon>Pleomorphomonadaceae</taxon>
        <taxon>Pleomorphomonas</taxon>
        <taxon>environmental samples</taxon>
    </lineage>
</organism>
<feature type="binding site" evidence="4">
    <location>
        <position position="964"/>
    </location>
    <ligand>
        <name>Mg(2+)</name>
        <dbReference type="ChEBI" id="CHEBI:18420"/>
    </ligand>
</feature>